<dbReference type="InterPro" id="IPR029021">
    <property type="entry name" value="Prot-tyrosine_phosphatase-like"/>
</dbReference>
<dbReference type="SUPFAM" id="SSF52799">
    <property type="entry name" value="(Phosphotyrosine protein) phosphatases II"/>
    <property type="match status" value="1"/>
</dbReference>
<organism evidence="1 2">
    <name type="scientific">Lolliginicoccus lacisalsi</name>
    <dbReference type="NCBI Taxonomy" id="2742202"/>
    <lineage>
        <taxon>Bacteria</taxon>
        <taxon>Bacillati</taxon>
        <taxon>Actinomycetota</taxon>
        <taxon>Actinomycetes</taxon>
        <taxon>Mycobacteriales</taxon>
        <taxon>Hoyosellaceae</taxon>
        <taxon>Lolliginicoccus</taxon>
    </lineage>
</organism>
<comment type="caution">
    <text evidence="1">The sequence shown here is derived from an EMBL/GenBank/DDBJ whole genome shotgun (WGS) entry which is preliminary data.</text>
</comment>
<dbReference type="RefSeq" id="WP_192039024.1">
    <property type="nucleotide sequence ID" value="NZ_JACYWE010000004.1"/>
</dbReference>
<dbReference type="PROSITE" id="PS00383">
    <property type="entry name" value="TYR_PHOSPHATASE_1"/>
    <property type="match status" value="1"/>
</dbReference>
<keyword evidence="2" id="KW-1185">Reference proteome</keyword>
<accession>A0A927JC97</accession>
<gene>
    <name evidence="1" type="ORF">HT102_08705</name>
</gene>
<dbReference type="Proteomes" id="UP000642993">
    <property type="component" value="Unassembled WGS sequence"/>
</dbReference>
<name>A0A927JC97_9ACTN</name>
<sequence length="168" mass="18385">MGNTGLVLGAGMGELSLVRRGLWIGRAPEHGDPGMPGELVGAYARHGIRSVVDLRADADDSAFWGAGGIEYFNHGIEDSGAPIPFAWFSIGVEHILDRWVGHRKHLLVHCEHGAHRSPSLVYAVLLVLGHRPEVAEHIVLRARPDAFLRYADDAVRWFEHYSGTPPAT</sequence>
<dbReference type="Gene3D" id="3.90.190.10">
    <property type="entry name" value="Protein tyrosine phosphatase superfamily"/>
    <property type="match status" value="1"/>
</dbReference>
<dbReference type="InterPro" id="IPR016130">
    <property type="entry name" value="Tyr_Pase_AS"/>
</dbReference>
<evidence type="ECO:0000313" key="2">
    <source>
        <dbReference type="Proteomes" id="UP000642993"/>
    </source>
</evidence>
<evidence type="ECO:0000313" key="1">
    <source>
        <dbReference type="EMBL" id="MBD8506564.1"/>
    </source>
</evidence>
<proteinExistence type="predicted"/>
<dbReference type="AlphaFoldDB" id="A0A927JC97"/>
<protein>
    <submittedName>
        <fullName evidence="1">Dual specificity protein phosphatase family protein</fullName>
    </submittedName>
</protein>
<reference evidence="1" key="1">
    <citation type="submission" date="2020-09" db="EMBL/GenBank/DDBJ databases">
        <title>Hoyosella lacisalsi sp. nov., a halotolerant actinobacterium isolated from soil of Lake Gudzhirganskoe.</title>
        <authorList>
            <person name="Yang Q."/>
            <person name="Guo P.Y."/>
            <person name="Liu S.W."/>
            <person name="Li F.N."/>
            <person name="Sun C.H."/>
        </authorList>
    </citation>
    <scope>NUCLEOTIDE SEQUENCE</scope>
    <source>
        <strain evidence="1">G463</strain>
    </source>
</reference>
<dbReference type="EMBL" id="JACYWE010000004">
    <property type="protein sequence ID" value="MBD8506564.1"/>
    <property type="molecule type" value="Genomic_DNA"/>
</dbReference>